<dbReference type="InterPro" id="IPR018114">
    <property type="entry name" value="TRYPSIN_HIS"/>
</dbReference>
<dbReference type="FunFam" id="2.40.10.10:FF:000006">
    <property type="entry name" value="Serine proteinase stubble"/>
    <property type="match status" value="1"/>
</dbReference>
<feature type="domain" description="Clip" evidence="15">
    <location>
        <begin position="347"/>
        <end position="390"/>
    </location>
</feature>
<evidence type="ECO:0000256" key="6">
    <source>
        <dbReference type="ARBA" id="ARBA00022837"/>
    </source>
</evidence>
<evidence type="ECO:0000256" key="2">
    <source>
        <dbReference type="ARBA" id="ARBA00022670"/>
    </source>
</evidence>
<organism evidence="16 17">
    <name type="scientific">Drosophila gunungcola</name>
    <name type="common">fruit fly</name>
    <dbReference type="NCBI Taxonomy" id="103775"/>
    <lineage>
        <taxon>Eukaryota</taxon>
        <taxon>Metazoa</taxon>
        <taxon>Ecdysozoa</taxon>
        <taxon>Arthropoda</taxon>
        <taxon>Hexapoda</taxon>
        <taxon>Insecta</taxon>
        <taxon>Pterygota</taxon>
        <taxon>Neoptera</taxon>
        <taxon>Endopterygota</taxon>
        <taxon>Diptera</taxon>
        <taxon>Brachycera</taxon>
        <taxon>Muscomorpha</taxon>
        <taxon>Ephydroidea</taxon>
        <taxon>Drosophilidae</taxon>
        <taxon>Drosophila</taxon>
        <taxon>Sophophora</taxon>
    </lineage>
</organism>
<keyword evidence="6" id="KW-0106">Calcium</keyword>
<dbReference type="PROSITE" id="PS00134">
    <property type="entry name" value="TRYPSIN_HIS"/>
    <property type="match status" value="1"/>
</dbReference>
<dbReference type="Gene3D" id="3.30.1640.30">
    <property type="match status" value="1"/>
</dbReference>
<evidence type="ECO:0000256" key="4">
    <source>
        <dbReference type="ARBA" id="ARBA00022801"/>
    </source>
</evidence>
<dbReference type="GO" id="GO:0004252">
    <property type="term" value="F:serine-type endopeptidase activity"/>
    <property type="evidence" value="ECO:0007669"/>
    <property type="project" value="InterPro"/>
</dbReference>
<evidence type="ECO:0000313" key="17">
    <source>
        <dbReference type="Proteomes" id="UP001059596"/>
    </source>
</evidence>
<feature type="compositionally biased region" description="Low complexity" evidence="12">
    <location>
        <begin position="88"/>
        <end position="103"/>
    </location>
</feature>
<evidence type="ECO:0000256" key="7">
    <source>
        <dbReference type="ARBA" id="ARBA00022968"/>
    </source>
</evidence>
<dbReference type="PANTHER" id="PTHR24258">
    <property type="entry name" value="SERINE PROTEASE-RELATED"/>
    <property type="match status" value="1"/>
</dbReference>
<evidence type="ECO:0000256" key="12">
    <source>
        <dbReference type="SAM" id="MobiDB-lite"/>
    </source>
</evidence>
<dbReference type="InterPro" id="IPR009003">
    <property type="entry name" value="Peptidase_S1_PA"/>
</dbReference>
<dbReference type="InterPro" id="IPR001254">
    <property type="entry name" value="Trypsin_dom"/>
</dbReference>
<dbReference type="InterPro" id="IPR001314">
    <property type="entry name" value="Peptidase_S1A"/>
</dbReference>
<dbReference type="Proteomes" id="UP001059596">
    <property type="component" value="Chromosome 3R"/>
</dbReference>
<dbReference type="GO" id="GO:0016020">
    <property type="term" value="C:membrane"/>
    <property type="evidence" value="ECO:0007669"/>
    <property type="project" value="UniProtKB-SubCell"/>
</dbReference>
<feature type="compositionally biased region" description="Low complexity" evidence="12">
    <location>
        <begin position="410"/>
        <end position="426"/>
    </location>
</feature>
<feature type="region of interest" description="Disordered" evidence="12">
    <location>
        <begin position="298"/>
        <end position="356"/>
    </location>
</feature>
<dbReference type="InterPro" id="IPR043504">
    <property type="entry name" value="Peptidase_S1_PA_chymotrypsin"/>
</dbReference>
<dbReference type="InterPro" id="IPR033116">
    <property type="entry name" value="TRYPSIN_SER"/>
</dbReference>
<gene>
    <name evidence="16" type="ORF">M5D96_000739</name>
</gene>
<evidence type="ECO:0000256" key="11">
    <source>
        <dbReference type="RuleBase" id="RU363034"/>
    </source>
</evidence>
<keyword evidence="2 11" id="KW-0645">Protease</keyword>
<dbReference type="SUPFAM" id="SSF50494">
    <property type="entry name" value="Trypsin-like serine proteases"/>
    <property type="match status" value="1"/>
</dbReference>
<reference evidence="16" key="1">
    <citation type="journal article" date="2023" name="Genome Biol. Evol.">
        <title>Long-read-based Genome Assembly of Drosophila gunungcola Reveals Fewer Chemosensory Genes in Flower-breeding Species.</title>
        <authorList>
            <person name="Negi A."/>
            <person name="Liao B.Y."/>
            <person name="Yeh S.D."/>
        </authorList>
    </citation>
    <scope>NUCLEOTIDE SEQUENCE</scope>
    <source>
        <strain evidence="16">Sukarami</strain>
    </source>
</reference>
<evidence type="ECO:0000256" key="1">
    <source>
        <dbReference type="ARBA" id="ARBA00004606"/>
    </source>
</evidence>
<dbReference type="GO" id="GO:0006508">
    <property type="term" value="P:proteolysis"/>
    <property type="evidence" value="ECO:0007669"/>
    <property type="project" value="UniProtKB-KW"/>
</dbReference>
<feature type="signal peptide" evidence="13">
    <location>
        <begin position="1"/>
        <end position="26"/>
    </location>
</feature>
<dbReference type="CDD" id="cd00190">
    <property type="entry name" value="Tryp_SPc"/>
    <property type="match status" value="1"/>
</dbReference>
<evidence type="ECO:0000256" key="10">
    <source>
        <dbReference type="ARBA" id="ARBA00024195"/>
    </source>
</evidence>
<feature type="compositionally biased region" description="Low complexity" evidence="12">
    <location>
        <begin position="307"/>
        <end position="319"/>
    </location>
</feature>
<dbReference type="Pfam" id="PF00089">
    <property type="entry name" value="Trypsin"/>
    <property type="match status" value="1"/>
</dbReference>
<dbReference type="EMBL" id="JAMKOV010000001">
    <property type="protein sequence ID" value="KAI8044570.1"/>
    <property type="molecule type" value="Genomic_DNA"/>
</dbReference>
<keyword evidence="17" id="KW-1185">Reference proteome</keyword>
<evidence type="ECO:0000259" key="14">
    <source>
        <dbReference type="PROSITE" id="PS50240"/>
    </source>
</evidence>
<proteinExistence type="inferred from homology"/>
<feature type="compositionally biased region" description="Basic and acidic residues" evidence="12">
    <location>
        <begin position="339"/>
        <end position="348"/>
    </location>
</feature>
<feature type="domain" description="Peptidase S1" evidence="14">
    <location>
        <begin position="488"/>
        <end position="733"/>
    </location>
</feature>
<evidence type="ECO:0000256" key="13">
    <source>
        <dbReference type="SAM" id="SignalP"/>
    </source>
</evidence>
<dbReference type="SMART" id="SM00020">
    <property type="entry name" value="Tryp_SPc"/>
    <property type="match status" value="1"/>
</dbReference>
<dbReference type="SMART" id="SM00680">
    <property type="entry name" value="CLIP"/>
    <property type="match status" value="1"/>
</dbReference>
<keyword evidence="8" id="KW-0865">Zymogen</keyword>
<protein>
    <recommendedName>
        <fullName evidence="18">Proclotting enzyme</fullName>
    </recommendedName>
</protein>
<dbReference type="PANTHER" id="PTHR24258:SF116">
    <property type="entry name" value="FI16631P1-RELATED"/>
    <property type="match status" value="1"/>
</dbReference>
<dbReference type="InterPro" id="IPR022700">
    <property type="entry name" value="CLIP"/>
</dbReference>
<keyword evidence="3 13" id="KW-0732">Signal</keyword>
<comment type="similarity">
    <text evidence="10">Belongs to the peptidase S1 family. CLIP subfamily.</text>
</comment>
<evidence type="ECO:0000256" key="9">
    <source>
        <dbReference type="ARBA" id="ARBA00023157"/>
    </source>
</evidence>
<evidence type="ECO:0008006" key="18">
    <source>
        <dbReference type="Google" id="ProtNLM"/>
    </source>
</evidence>
<keyword evidence="9" id="KW-1015">Disulfide bond</keyword>
<name>A0A9Q0BUN3_9MUSC</name>
<feature type="region of interest" description="Disordered" evidence="12">
    <location>
        <begin position="410"/>
        <end position="470"/>
    </location>
</feature>
<evidence type="ECO:0000313" key="16">
    <source>
        <dbReference type="EMBL" id="KAI8044570.1"/>
    </source>
</evidence>
<dbReference type="PRINTS" id="PR00722">
    <property type="entry name" value="CHYMOTRYPSIN"/>
</dbReference>
<evidence type="ECO:0000256" key="8">
    <source>
        <dbReference type="ARBA" id="ARBA00023145"/>
    </source>
</evidence>
<evidence type="ECO:0000256" key="3">
    <source>
        <dbReference type="ARBA" id="ARBA00022729"/>
    </source>
</evidence>
<dbReference type="Pfam" id="PF12032">
    <property type="entry name" value="CLIP"/>
    <property type="match status" value="1"/>
</dbReference>
<accession>A0A9Q0BUN3</accession>
<comment type="caution">
    <text evidence="16">The sequence shown here is derived from an EMBL/GenBank/DDBJ whole genome shotgun (WGS) entry which is preliminary data.</text>
</comment>
<keyword evidence="7" id="KW-0812">Transmembrane</keyword>
<dbReference type="Gene3D" id="2.40.10.10">
    <property type="entry name" value="Trypsin-like serine proteases"/>
    <property type="match status" value="1"/>
</dbReference>
<dbReference type="AlphaFoldDB" id="A0A9Q0BUN3"/>
<evidence type="ECO:0000256" key="5">
    <source>
        <dbReference type="ARBA" id="ARBA00022825"/>
    </source>
</evidence>
<feature type="compositionally biased region" description="Acidic residues" evidence="12">
    <location>
        <begin position="104"/>
        <end position="125"/>
    </location>
</feature>
<sequence length="734" mass="80001">MLGTMQAKVFLLCLVLSLGSFLPVRGQPNDALDEEQPLHLTNDGKCDQDAVRCTRTFITLTLKAASFFQPHLHDRRLGRQLDEDLGLSQSSASSGSSSSQSSSIDEDEDDVEGSSEYYDSDEEQSEGSNESVPRLLSQSTFNRISETLGALNHVGHMLVDITRGGQDQAKTEGVEDKSQDISQSSSPALGVSSTTEKAPSSTSSPLGKSEPLPGVSDKLMDTLPITLSANSLLPAGKPANLSVIQVATKRIGIDDTSPMFVENKELKLKKKKKKNKNKLKVKKPSEEVVPIPAVQGAQQSQQKIKIPTTPRTTTSTSTTEAPITLSPSDQFADASEEAGTGKDVENHCKTPNGRRGRCEDLSSCPALLLNLSSLRESLCFKSLYVPGVCCPIAASSTVLTTQKPLRLTTRPTTTTSTTKATQPTKKSTVRPTTRPTSGLVLIPQKKPPTTTTTTTTEVPLEPEGLDEMGNNIVDPDECGQQEYSTGRIVGGVEAPNGQWPWMAAIFLHGPKRTEFWCGGSLIGSKYILTAAHCTRDSRQKPFAARQFTVRLGDIDLSTDAEPSDPVTFAVKEVRTHERFSRIGFYNDIAILVLDKPVRKSKYVIPVCLPKGVRMPPKERLPGRRATVVGWGTTYYGGKESTSQRQAELPIWRNEDCDRSYFQPINENFICAGYSDGGVDACQGDSGGPLMMRYDSHWVQLGVVSFGNKCGEPGYPGVYTRVTEYLDWIRDHTRD</sequence>
<feature type="region of interest" description="Disordered" evidence="12">
    <location>
        <begin position="164"/>
        <end position="217"/>
    </location>
</feature>
<dbReference type="PROSITE" id="PS51888">
    <property type="entry name" value="CLIP"/>
    <property type="match status" value="1"/>
</dbReference>
<evidence type="ECO:0000259" key="15">
    <source>
        <dbReference type="PROSITE" id="PS51888"/>
    </source>
</evidence>
<dbReference type="InterPro" id="IPR038565">
    <property type="entry name" value="CLIP_sf"/>
</dbReference>
<dbReference type="PROSITE" id="PS00135">
    <property type="entry name" value="TRYPSIN_SER"/>
    <property type="match status" value="1"/>
</dbReference>
<keyword evidence="4 11" id="KW-0378">Hydrolase</keyword>
<feature type="compositionally biased region" description="Basic and acidic residues" evidence="12">
    <location>
        <begin position="169"/>
        <end position="179"/>
    </location>
</feature>
<keyword evidence="7" id="KW-0735">Signal-anchor</keyword>
<dbReference type="PROSITE" id="PS50240">
    <property type="entry name" value="TRYPSIN_DOM"/>
    <property type="match status" value="1"/>
</dbReference>
<comment type="subcellular location">
    <subcellularLocation>
        <location evidence="1">Membrane</location>
        <topology evidence="1">Single-pass type II membrane protein</topology>
    </subcellularLocation>
</comment>
<feature type="compositionally biased region" description="Polar residues" evidence="12">
    <location>
        <begin position="180"/>
        <end position="206"/>
    </location>
</feature>
<feature type="region of interest" description="Disordered" evidence="12">
    <location>
        <begin position="84"/>
        <end position="134"/>
    </location>
</feature>
<keyword evidence="5 11" id="KW-0720">Serine protease</keyword>
<feature type="chain" id="PRO_5040497233" description="Proclotting enzyme" evidence="13">
    <location>
        <begin position="27"/>
        <end position="734"/>
    </location>
</feature>